<evidence type="ECO:0000259" key="4">
    <source>
        <dbReference type="PROSITE" id="PS50287"/>
    </source>
</evidence>
<dbReference type="SUPFAM" id="SSF56487">
    <property type="entry name" value="SRCR-like"/>
    <property type="match status" value="1"/>
</dbReference>
<feature type="disulfide bond" evidence="3">
    <location>
        <begin position="89"/>
        <end position="99"/>
    </location>
</feature>
<dbReference type="FunFam" id="3.10.250.10:FF:000011">
    <property type="entry name" value="Scavenger receptor class A member 5"/>
    <property type="match status" value="1"/>
</dbReference>
<name>A0AAN9AWJ2_9CAEN</name>
<evidence type="ECO:0000313" key="6">
    <source>
        <dbReference type="Proteomes" id="UP001374579"/>
    </source>
</evidence>
<dbReference type="PANTHER" id="PTHR48071:SF18">
    <property type="entry name" value="DELETED IN MALIGNANT BRAIN TUMORS 1 PROTEIN-RELATED"/>
    <property type="match status" value="1"/>
</dbReference>
<protein>
    <recommendedName>
        <fullName evidence="4">SRCR domain-containing protein</fullName>
    </recommendedName>
</protein>
<comment type="caution">
    <text evidence="3">Lacks conserved residue(s) required for the propagation of feature annotation.</text>
</comment>
<evidence type="ECO:0000313" key="5">
    <source>
        <dbReference type="EMBL" id="KAK7094349.1"/>
    </source>
</evidence>
<evidence type="ECO:0000256" key="1">
    <source>
        <dbReference type="ARBA" id="ARBA00023157"/>
    </source>
</evidence>
<dbReference type="SMART" id="SM00202">
    <property type="entry name" value="SR"/>
    <property type="match status" value="1"/>
</dbReference>
<dbReference type="Gene3D" id="3.10.250.10">
    <property type="entry name" value="SRCR-like domain"/>
    <property type="match status" value="1"/>
</dbReference>
<organism evidence="5 6">
    <name type="scientific">Littorina saxatilis</name>
    <dbReference type="NCBI Taxonomy" id="31220"/>
    <lineage>
        <taxon>Eukaryota</taxon>
        <taxon>Metazoa</taxon>
        <taxon>Spiralia</taxon>
        <taxon>Lophotrochozoa</taxon>
        <taxon>Mollusca</taxon>
        <taxon>Gastropoda</taxon>
        <taxon>Caenogastropoda</taxon>
        <taxon>Littorinimorpha</taxon>
        <taxon>Littorinoidea</taxon>
        <taxon>Littorinidae</taxon>
        <taxon>Littorina</taxon>
    </lineage>
</organism>
<accession>A0AAN9AWJ2</accession>
<dbReference type="GO" id="GO:0016020">
    <property type="term" value="C:membrane"/>
    <property type="evidence" value="ECO:0007669"/>
    <property type="project" value="InterPro"/>
</dbReference>
<dbReference type="Pfam" id="PF00530">
    <property type="entry name" value="SRCR"/>
    <property type="match status" value="1"/>
</dbReference>
<evidence type="ECO:0000256" key="2">
    <source>
        <dbReference type="ARBA" id="ARBA00023180"/>
    </source>
</evidence>
<dbReference type="PROSITE" id="PS50287">
    <property type="entry name" value="SRCR_2"/>
    <property type="match status" value="1"/>
</dbReference>
<sequence length="131" mass="14336">MPFITFVVLLNTEPVLEDIRLVDGSQPYEGRVELLVNGTWGTICDSHWGDEDAQVVCRQLGYDPFGATAYTSAFFQQGTGPVYLTNMGCAGTERSILECPTSKPFRQTGCSHNRDAGVSCISECFCARLQA</sequence>
<dbReference type="AlphaFoldDB" id="A0AAN9AWJ2"/>
<dbReference type="PROSITE" id="PS00420">
    <property type="entry name" value="SRCR_1"/>
    <property type="match status" value="1"/>
</dbReference>
<comment type="caution">
    <text evidence="5">The sequence shown here is derived from an EMBL/GenBank/DDBJ whole genome shotgun (WGS) entry which is preliminary data.</text>
</comment>
<dbReference type="PANTHER" id="PTHR48071">
    <property type="entry name" value="SRCR DOMAIN-CONTAINING PROTEIN"/>
    <property type="match status" value="1"/>
</dbReference>
<dbReference type="InterPro" id="IPR036772">
    <property type="entry name" value="SRCR-like_dom_sf"/>
</dbReference>
<gene>
    <name evidence="5" type="ORF">V1264_005924</name>
</gene>
<proteinExistence type="predicted"/>
<dbReference type="EMBL" id="JBAMIC010000018">
    <property type="protein sequence ID" value="KAK7094349.1"/>
    <property type="molecule type" value="Genomic_DNA"/>
</dbReference>
<feature type="domain" description="SRCR" evidence="4">
    <location>
        <begin position="19"/>
        <end position="121"/>
    </location>
</feature>
<evidence type="ECO:0000256" key="3">
    <source>
        <dbReference type="PROSITE-ProRule" id="PRU00196"/>
    </source>
</evidence>
<dbReference type="InterPro" id="IPR001190">
    <property type="entry name" value="SRCR"/>
</dbReference>
<keyword evidence="1 3" id="KW-1015">Disulfide bond</keyword>
<dbReference type="Proteomes" id="UP001374579">
    <property type="component" value="Unassembled WGS sequence"/>
</dbReference>
<keyword evidence="6" id="KW-1185">Reference proteome</keyword>
<reference evidence="5 6" key="1">
    <citation type="submission" date="2024-02" db="EMBL/GenBank/DDBJ databases">
        <title>Chromosome-scale genome assembly of the rough periwinkle Littorina saxatilis.</title>
        <authorList>
            <person name="De Jode A."/>
            <person name="Faria R."/>
            <person name="Formenti G."/>
            <person name="Sims Y."/>
            <person name="Smith T.P."/>
            <person name="Tracey A."/>
            <person name="Wood J.M.D."/>
            <person name="Zagrodzka Z.B."/>
            <person name="Johannesson K."/>
            <person name="Butlin R.K."/>
            <person name="Leder E.H."/>
        </authorList>
    </citation>
    <scope>NUCLEOTIDE SEQUENCE [LARGE SCALE GENOMIC DNA]</scope>
    <source>
        <strain evidence="5">Snail1</strain>
        <tissue evidence="5">Muscle</tissue>
    </source>
</reference>
<dbReference type="PRINTS" id="PR00258">
    <property type="entry name" value="SPERACTRCPTR"/>
</dbReference>
<keyword evidence="2" id="KW-0325">Glycoprotein</keyword>